<proteinExistence type="predicted"/>
<dbReference type="HOGENOM" id="CLU_153788_1_0_5"/>
<dbReference type="Proteomes" id="UP000007100">
    <property type="component" value="Plasmid pACMV1"/>
</dbReference>
<keyword evidence="2" id="KW-1185">Reference proteome</keyword>
<evidence type="ECO:0000313" key="1">
    <source>
        <dbReference type="EMBL" id="BAJ82823.1"/>
    </source>
</evidence>
<dbReference type="OrthoDB" id="7365273at2"/>
<dbReference type="AlphaFoldDB" id="F0J6V6"/>
<dbReference type="SUPFAM" id="SSF47413">
    <property type="entry name" value="lambda repressor-like DNA-binding domains"/>
    <property type="match status" value="1"/>
</dbReference>
<protein>
    <submittedName>
        <fullName evidence="1">Uncharacterized protein</fullName>
    </submittedName>
</protein>
<accession>F0J6V6</accession>
<dbReference type="GO" id="GO:0003677">
    <property type="term" value="F:DNA binding"/>
    <property type="evidence" value="ECO:0007669"/>
    <property type="project" value="InterPro"/>
</dbReference>
<organism evidence="1 2">
    <name type="scientific">Acidiphilium multivorum (strain DSM 11245 / JCM 8867 / NBRC 100883 / AIU 301)</name>
    <dbReference type="NCBI Taxonomy" id="926570"/>
    <lineage>
        <taxon>Bacteria</taxon>
        <taxon>Pseudomonadati</taxon>
        <taxon>Pseudomonadota</taxon>
        <taxon>Alphaproteobacteria</taxon>
        <taxon>Acetobacterales</taxon>
        <taxon>Acidocellaceae</taxon>
        <taxon>Acidiphilium</taxon>
    </lineage>
</organism>
<geneLocation type="plasmid" evidence="1 2">
    <name>pACMV1</name>
</geneLocation>
<dbReference type="EMBL" id="AP012036">
    <property type="protein sequence ID" value="BAJ82823.1"/>
    <property type="molecule type" value="Genomic_DNA"/>
</dbReference>
<dbReference type="RefSeq" id="WP_013634877.1">
    <property type="nucleotide sequence ID" value="NC_015178.1"/>
</dbReference>
<dbReference type="KEGG" id="amv:ACMV_P1_00270"/>
<dbReference type="InterPro" id="IPR010982">
    <property type="entry name" value="Lambda_DNA-bd_dom_sf"/>
</dbReference>
<sequence>MSAKPEATLPIPVRRALRKLGADIRDARRRRRIPTTTMAERSLISRVTLTKVEKGDPSVSFGIYATVLFVLGMTERLAELADPKHDTIGLSLEDDLLPQRIRSPNKPKGTG</sequence>
<reference evidence="1 2" key="1">
    <citation type="submission" date="2010-12" db="EMBL/GenBank/DDBJ databases">
        <title>Whole genome sequence of Acidiphilium multivorum AIU301.</title>
        <authorList>
            <person name="Narita-Yamada S."/>
            <person name="Nakamura S."/>
            <person name="Ito N."/>
            <person name="Takarada H."/>
            <person name="Katano Y."/>
            <person name="Nakazawa H."/>
            <person name="Hosoyama A."/>
            <person name="Yamada R."/>
            <person name="Fujita N."/>
        </authorList>
    </citation>
    <scope>NUCLEOTIDE SEQUENCE [LARGE SCALE GENOMIC DNA]</scope>
    <source>
        <strain evidence="2">DSM 11245 / JCM 8867 / AIU301</strain>
        <plasmid evidence="1 2">pACMV1</plasmid>
    </source>
</reference>
<dbReference type="Gene3D" id="1.10.260.40">
    <property type="entry name" value="lambda repressor-like DNA-binding domains"/>
    <property type="match status" value="1"/>
</dbReference>
<name>F0J6V6_ACIMA</name>
<evidence type="ECO:0000313" key="2">
    <source>
        <dbReference type="Proteomes" id="UP000007100"/>
    </source>
</evidence>
<keyword evidence="1" id="KW-0614">Plasmid</keyword>
<gene>
    <name evidence="1" type="ordered locus">ACMV_P1_00270</name>
</gene>